<dbReference type="AlphaFoldDB" id="A0AA37BRF6"/>
<keyword evidence="3" id="KW-1185">Reference proteome</keyword>
<dbReference type="InterPro" id="IPR011991">
    <property type="entry name" value="ArsR-like_HTH"/>
</dbReference>
<dbReference type="InterPro" id="IPR036388">
    <property type="entry name" value="WH-like_DNA-bd_sf"/>
</dbReference>
<gene>
    <name evidence="2" type="ORF">GCM10007108_10250</name>
</gene>
<evidence type="ECO:0000313" key="2">
    <source>
        <dbReference type="EMBL" id="GGM74247.1"/>
    </source>
</evidence>
<dbReference type="GO" id="GO:0003700">
    <property type="term" value="F:DNA-binding transcription factor activity"/>
    <property type="evidence" value="ECO:0007669"/>
    <property type="project" value="InterPro"/>
</dbReference>
<name>A0AA37BRF6_9ARCH</name>
<feature type="domain" description="HTH arsR-type" evidence="1">
    <location>
        <begin position="12"/>
        <end position="54"/>
    </location>
</feature>
<dbReference type="InterPro" id="IPR012015">
    <property type="entry name" value="UCP_HTH_arc"/>
</dbReference>
<accession>A0AA37BRF6</accession>
<sequence>MSQVLDQAVLSQLLIMMKIYEGENRPSELARSVGITSQGVLYHLRILKEKGYVYDDMRISPTGYEFLSSKLEELRQFVRDSLDRVGRQMVWECISDEHLEAGQKVTLYMKDGYLHARKYEGTGPVATCVASSAPGEPAGVSQLTGLIHVDIRAVEIIVIPDVGPEFRFDETVRRVRDEVKLGHGYLTGTVGESAYSVFLAAFGKRPDMEYGVLCAAFEASKRGVGTIILVSRKRMNFLLGELRSLQISSPEVPVRFKNLE</sequence>
<dbReference type="Pfam" id="PF01022">
    <property type="entry name" value="HTH_5"/>
    <property type="match status" value="1"/>
</dbReference>
<organism evidence="2 3">
    <name type="scientific">Thermogymnomonas acidicola</name>
    <dbReference type="NCBI Taxonomy" id="399579"/>
    <lineage>
        <taxon>Archaea</taxon>
        <taxon>Methanobacteriati</taxon>
        <taxon>Thermoplasmatota</taxon>
        <taxon>Thermoplasmata</taxon>
        <taxon>Thermoplasmatales</taxon>
        <taxon>Thermogymnomonas</taxon>
    </lineage>
</organism>
<reference evidence="2" key="1">
    <citation type="journal article" date="2014" name="Int. J. Syst. Evol. Microbiol.">
        <title>Complete genome sequence of Corynebacterium casei LMG S-19264T (=DSM 44701T), isolated from a smear-ripened cheese.</title>
        <authorList>
            <consortium name="US DOE Joint Genome Institute (JGI-PGF)"/>
            <person name="Walter F."/>
            <person name="Albersmeier A."/>
            <person name="Kalinowski J."/>
            <person name="Ruckert C."/>
        </authorList>
    </citation>
    <scope>NUCLEOTIDE SEQUENCE</scope>
    <source>
        <strain evidence="2">JCM 13583</strain>
    </source>
</reference>
<proteinExistence type="predicted"/>
<evidence type="ECO:0000313" key="3">
    <source>
        <dbReference type="Proteomes" id="UP000632195"/>
    </source>
</evidence>
<dbReference type="PIRSF" id="PIRSF004955">
    <property type="entry name" value="HTH_arch"/>
    <property type="match status" value="1"/>
</dbReference>
<dbReference type="Gene3D" id="1.10.10.10">
    <property type="entry name" value="Winged helix-like DNA-binding domain superfamily/Winged helix DNA-binding domain"/>
    <property type="match status" value="1"/>
</dbReference>
<comment type="caution">
    <text evidence="2">The sequence shown here is derived from an EMBL/GenBank/DDBJ whole genome shotgun (WGS) entry which is preliminary data.</text>
</comment>
<protein>
    <recommendedName>
        <fullName evidence="1">HTH arsR-type domain-containing protein</fullName>
    </recommendedName>
</protein>
<dbReference type="CDD" id="cd00090">
    <property type="entry name" value="HTH_ARSR"/>
    <property type="match status" value="1"/>
</dbReference>
<reference evidence="2" key="2">
    <citation type="submission" date="2022-09" db="EMBL/GenBank/DDBJ databases">
        <authorList>
            <person name="Sun Q."/>
            <person name="Ohkuma M."/>
        </authorList>
    </citation>
    <scope>NUCLEOTIDE SEQUENCE</scope>
    <source>
        <strain evidence="2">JCM 13583</strain>
    </source>
</reference>
<dbReference type="RefSeq" id="WP_188680872.1">
    <property type="nucleotide sequence ID" value="NZ_BMNY01000001.1"/>
</dbReference>
<dbReference type="Proteomes" id="UP000632195">
    <property type="component" value="Unassembled WGS sequence"/>
</dbReference>
<evidence type="ECO:0000259" key="1">
    <source>
        <dbReference type="Pfam" id="PF01022"/>
    </source>
</evidence>
<dbReference type="SUPFAM" id="SSF46785">
    <property type="entry name" value="Winged helix' DNA-binding domain"/>
    <property type="match status" value="1"/>
</dbReference>
<dbReference type="InterPro" id="IPR001845">
    <property type="entry name" value="HTH_ArsR_DNA-bd_dom"/>
</dbReference>
<dbReference type="InterPro" id="IPR036390">
    <property type="entry name" value="WH_DNA-bd_sf"/>
</dbReference>
<dbReference type="EMBL" id="BMNY01000001">
    <property type="protein sequence ID" value="GGM74247.1"/>
    <property type="molecule type" value="Genomic_DNA"/>
</dbReference>